<evidence type="ECO:0000313" key="5">
    <source>
        <dbReference type="Proteomes" id="UP000295680"/>
    </source>
</evidence>
<comment type="similarity">
    <text evidence="1 3">Belongs to the short-chain dehydrogenases/reductases (SDR) family.</text>
</comment>
<reference evidence="4 5" key="1">
    <citation type="submission" date="2019-03" db="EMBL/GenBank/DDBJ databases">
        <title>Genomic Encyclopedia of Type Strains, Phase IV (KMG-IV): sequencing the most valuable type-strain genomes for metagenomic binning, comparative biology and taxonomic classification.</title>
        <authorList>
            <person name="Goeker M."/>
        </authorList>
    </citation>
    <scope>NUCLEOTIDE SEQUENCE [LARGE SCALE GENOMIC DNA]</scope>
    <source>
        <strain evidence="4 5">DSM 45934</strain>
    </source>
</reference>
<dbReference type="InterPro" id="IPR002347">
    <property type="entry name" value="SDR_fam"/>
</dbReference>
<dbReference type="Proteomes" id="UP000295680">
    <property type="component" value="Unassembled WGS sequence"/>
</dbReference>
<dbReference type="GO" id="GO:0016491">
    <property type="term" value="F:oxidoreductase activity"/>
    <property type="evidence" value="ECO:0007669"/>
    <property type="project" value="UniProtKB-KW"/>
</dbReference>
<dbReference type="Gene3D" id="3.40.50.720">
    <property type="entry name" value="NAD(P)-binding Rossmann-like Domain"/>
    <property type="match status" value="1"/>
</dbReference>
<sequence length="234" mass="24525">MGGSVKVEGSVALVTGANRGLGHAFTRALLERGAAKVYACARNAATVTADQVVPVELDVTDHVAVAAAAARLLDVNVIVNNAGVATAGRPLTVPLEHARGDMEVNYLGPLAMAQSFAPVLSSNGGGALINILSVLSWVTVPQISAYAASKAAAWSMTNALRQQLRQQNTLVVAVHADSIDTDMTKGLERAKSDPADVAQAVLRAVENGVEEVLFDEYTRKVKASLHDDLRLLYS</sequence>
<dbReference type="SUPFAM" id="SSF51735">
    <property type="entry name" value="NAD(P)-binding Rossmann-fold domains"/>
    <property type="match status" value="1"/>
</dbReference>
<dbReference type="PRINTS" id="PR00080">
    <property type="entry name" value="SDRFAMILY"/>
</dbReference>
<dbReference type="PROSITE" id="PS00061">
    <property type="entry name" value="ADH_SHORT"/>
    <property type="match status" value="1"/>
</dbReference>
<dbReference type="InterPro" id="IPR020904">
    <property type="entry name" value="Sc_DH/Rdtase_CS"/>
</dbReference>
<dbReference type="InterPro" id="IPR036291">
    <property type="entry name" value="NAD(P)-bd_dom_sf"/>
</dbReference>
<organism evidence="4 5">
    <name type="scientific">Actinocrispum wychmicini</name>
    <dbReference type="NCBI Taxonomy" id="1213861"/>
    <lineage>
        <taxon>Bacteria</taxon>
        <taxon>Bacillati</taxon>
        <taxon>Actinomycetota</taxon>
        <taxon>Actinomycetes</taxon>
        <taxon>Pseudonocardiales</taxon>
        <taxon>Pseudonocardiaceae</taxon>
        <taxon>Actinocrispum</taxon>
    </lineage>
</organism>
<gene>
    <name evidence="4" type="ORF">EV192_10264</name>
</gene>
<evidence type="ECO:0000313" key="4">
    <source>
        <dbReference type="EMBL" id="TCO61927.1"/>
    </source>
</evidence>
<dbReference type="Pfam" id="PF00106">
    <property type="entry name" value="adh_short"/>
    <property type="match status" value="1"/>
</dbReference>
<name>A0A4R2JS69_9PSEU</name>
<evidence type="ECO:0000256" key="1">
    <source>
        <dbReference type="ARBA" id="ARBA00006484"/>
    </source>
</evidence>
<keyword evidence="2" id="KW-0560">Oxidoreductase</keyword>
<dbReference type="AlphaFoldDB" id="A0A4R2JS69"/>
<evidence type="ECO:0000256" key="2">
    <source>
        <dbReference type="ARBA" id="ARBA00023002"/>
    </source>
</evidence>
<evidence type="ECO:0000256" key="3">
    <source>
        <dbReference type="RuleBase" id="RU000363"/>
    </source>
</evidence>
<keyword evidence="5" id="KW-1185">Reference proteome</keyword>
<comment type="caution">
    <text evidence="4">The sequence shown here is derived from an EMBL/GenBank/DDBJ whole genome shotgun (WGS) entry which is preliminary data.</text>
</comment>
<dbReference type="NCBIfam" id="NF006119">
    <property type="entry name" value="PRK08264.1-5"/>
    <property type="match status" value="1"/>
</dbReference>
<accession>A0A4R2JS69</accession>
<dbReference type="PANTHER" id="PTHR43669:SF3">
    <property type="entry name" value="ALCOHOL DEHYDROGENASE, PUTATIVE (AFU_ORTHOLOGUE AFUA_3G03445)-RELATED"/>
    <property type="match status" value="1"/>
</dbReference>
<protein>
    <submittedName>
        <fullName evidence="4">Short-subunit dehydrogenase</fullName>
    </submittedName>
</protein>
<proteinExistence type="inferred from homology"/>
<dbReference type="PANTHER" id="PTHR43669">
    <property type="entry name" value="5-KETO-D-GLUCONATE 5-REDUCTASE"/>
    <property type="match status" value="1"/>
</dbReference>
<dbReference type="PRINTS" id="PR00081">
    <property type="entry name" value="GDHRDH"/>
</dbReference>
<dbReference type="EMBL" id="SLWS01000002">
    <property type="protein sequence ID" value="TCO61927.1"/>
    <property type="molecule type" value="Genomic_DNA"/>
</dbReference>